<organism evidence="2 3">
    <name type="scientific">Actinoplanes ianthinogenes</name>
    <dbReference type="NCBI Taxonomy" id="122358"/>
    <lineage>
        <taxon>Bacteria</taxon>
        <taxon>Bacillati</taxon>
        <taxon>Actinomycetota</taxon>
        <taxon>Actinomycetes</taxon>
        <taxon>Micromonosporales</taxon>
        <taxon>Micromonosporaceae</taxon>
        <taxon>Actinoplanes</taxon>
    </lineage>
</organism>
<evidence type="ECO:0000256" key="1">
    <source>
        <dbReference type="SAM" id="SignalP"/>
    </source>
</evidence>
<keyword evidence="1" id="KW-0732">Signal</keyword>
<dbReference type="PROSITE" id="PS51257">
    <property type="entry name" value="PROKAR_LIPOPROTEIN"/>
    <property type="match status" value="1"/>
</dbReference>
<dbReference type="Proteomes" id="UP000676967">
    <property type="component" value="Chromosome"/>
</dbReference>
<keyword evidence="3" id="KW-1185">Reference proteome</keyword>
<dbReference type="RefSeq" id="WP_189335661.1">
    <property type="nucleotide sequence ID" value="NZ_AP023356.1"/>
</dbReference>
<gene>
    <name evidence="2" type="ORF">Aiant_03030</name>
</gene>
<name>A0ABM7LK58_9ACTN</name>
<feature type="signal peptide" evidence="1">
    <location>
        <begin position="1"/>
        <end position="20"/>
    </location>
</feature>
<accession>A0ABM7LK58</accession>
<evidence type="ECO:0000313" key="3">
    <source>
        <dbReference type="Proteomes" id="UP000676967"/>
    </source>
</evidence>
<feature type="chain" id="PRO_5045155338" evidence="1">
    <location>
        <begin position="21"/>
        <end position="312"/>
    </location>
</feature>
<dbReference type="EMBL" id="AP023356">
    <property type="protein sequence ID" value="BCJ39646.1"/>
    <property type="molecule type" value="Genomic_DNA"/>
</dbReference>
<sequence>MSRRFTAATIALAFILGGCAGVDSDEPGAPVVATTGRPAVHDRWTSCAAEGAEHGQDALELPHLDGSFTPASAVICMIGPKQRPGGGLDLMATESRAGDIAALLTALRLPDEPGTAEACTLEMPFVPWLALLDDQGRWIRPGVPVDSCGKPRKAFRDAYEKLRTEQVSAKVVRNLDSDLAAATGCAQDWKDELTVARHDSTGGTPSPEPLPAADATVKVCVYRVPADQRGSELPVGRLESGRSLSPAEWTTARAQLAASAPATPCTGQATRFAVLNSGPSWLNVEADGCRQVLLHPGTIRQASAALTHAVFG</sequence>
<reference evidence="2 3" key="1">
    <citation type="submission" date="2020-08" db="EMBL/GenBank/DDBJ databases">
        <title>Whole genome shotgun sequence of Actinoplanes ianthinogenes NBRC 13996.</title>
        <authorList>
            <person name="Komaki H."/>
            <person name="Tamura T."/>
        </authorList>
    </citation>
    <scope>NUCLEOTIDE SEQUENCE [LARGE SCALE GENOMIC DNA]</scope>
    <source>
        <strain evidence="2 3">NBRC 13996</strain>
    </source>
</reference>
<proteinExistence type="predicted"/>
<evidence type="ECO:0000313" key="2">
    <source>
        <dbReference type="EMBL" id="BCJ39646.1"/>
    </source>
</evidence>
<protein>
    <submittedName>
        <fullName evidence="2">Uncharacterized protein</fullName>
    </submittedName>
</protein>